<evidence type="ECO:0000313" key="2">
    <source>
        <dbReference type="EMBL" id="MDT3729022.1"/>
    </source>
</evidence>
<dbReference type="InterPro" id="IPR000477">
    <property type="entry name" value="RT_dom"/>
</dbReference>
<dbReference type="Proteomes" id="UP001181313">
    <property type="component" value="Unassembled WGS sequence"/>
</dbReference>
<keyword evidence="2" id="KW-0548">Nucleotidyltransferase</keyword>
<dbReference type="PROSITE" id="PS50878">
    <property type="entry name" value="RT_POL"/>
    <property type="match status" value="1"/>
</dbReference>
<dbReference type="EMBL" id="JAVSGH010000206">
    <property type="protein sequence ID" value="MDT3729022.1"/>
    <property type="molecule type" value="Genomic_DNA"/>
</dbReference>
<comment type="caution">
    <text evidence="2">The sequence shown here is derived from an EMBL/GenBank/DDBJ whole genome shotgun (WGS) entry which is preliminary data.</text>
</comment>
<dbReference type="PANTHER" id="PTHR34047:SF8">
    <property type="entry name" value="PROTEIN YKFC"/>
    <property type="match status" value="1"/>
</dbReference>
<dbReference type="SUPFAM" id="SSF56672">
    <property type="entry name" value="DNA/RNA polymerases"/>
    <property type="match status" value="1"/>
</dbReference>
<dbReference type="PANTHER" id="PTHR34047">
    <property type="entry name" value="NUCLEAR INTRON MATURASE 1, MITOCHONDRIAL-RELATED"/>
    <property type="match status" value="1"/>
</dbReference>
<feature type="non-terminal residue" evidence="2">
    <location>
        <position position="1"/>
    </location>
</feature>
<dbReference type="GO" id="GO:0003964">
    <property type="term" value="F:RNA-directed DNA polymerase activity"/>
    <property type="evidence" value="ECO:0007669"/>
    <property type="project" value="UniProtKB-KW"/>
</dbReference>
<keyword evidence="3" id="KW-1185">Reference proteome</keyword>
<keyword evidence="2" id="KW-0808">Transferase</keyword>
<evidence type="ECO:0000313" key="3">
    <source>
        <dbReference type="Proteomes" id="UP001181313"/>
    </source>
</evidence>
<protein>
    <submittedName>
        <fullName evidence="2">Reverse transcriptase domain-containing protein</fullName>
    </submittedName>
</protein>
<reference evidence="2" key="1">
    <citation type="submission" date="2024-05" db="EMBL/GenBank/DDBJ databases">
        <title>30 novel species of actinomycetes from the DSMZ collection.</title>
        <authorList>
            <person name="Nouioui I."/>
        </authorList>
    </citation>
    <scope>NUCLEOTIDE SEQUENCE</scope>
    <source>
        <strain evidence="2">DSM 41972</strain>
    </source>
</reference>
<organism evidence="2 3">
    <name type="scientific">Streptomyces althioticus subsp. attaecolombicae</name>
    <dbReference type="NCBI Taxonomy" id="3075534"/>
    <lineage>
        <taxon>Bacteria</taxon>
        <taxon>Bacillati</taxon>
        <taxon>Actinomycetota</taxon>
        <taxon>Actinomycetes</taxon>
        <taxon>Kitasatosporales</taxon>
        <taxon>Streptomycetaceae</taxon>
        <taxon>Streptomyces</taxon>
        <taxon>Streptomyces althioticus group</taxon>
    </lineage>
</organism>
<sequence length="84" mass="9404">GREDTYTGTPQGGILSPLLANIALSALDEYLTRPWEPGGEMATPYQRRRRRAAGRPNWRIVRYADDFVVLTAGERGDAEALRED</sequence>
<gene>
    <name evidence="2" type="ORF">ROS62_30880</name>
</gene>
<feature type="non-terminal residue" evidence="2">
    <location>
        <position position="84"/>
    </location>
</feature>
<accession>A0ABU3I8D0</accession>
<keyword evidence="2" id="KW-0695">RNA-directed DNA polymerase</keyword>
<dbReference type="Pfam" id="PF00078">
    <property type="entry name" value="RVT_1"/>
    <property type="match status" value="1"/>
</dbReference>
<feature type="domain" description="Reverse transcriptase" evidence="1">
    <location>
        <begin position="1"/>
        <end position="84"/>
    </location>
</feature>
<dbReference type="RefSeq" id="WP_337675532.1">
    <property type="nucleotide sequence ID" value="NZ_JAVSGH010000206.1"/>
</dbReference>
<dbReference type="InterPro" id="IPR051083">
    <property type="entry name" value="GrpII_Intron_Splice-Mob/Def"/>
</dbReference>
<proteinExistence type="predicted"/>
<evidence type="ECO:0000259" key="1">
    <source>
        <dbReference type="PROSITE" id="PS50878"/>
    </source>
</evidence>
<name>A0ABU3I8D0_9ACTN</name>
<dbReference type="InterPro" id="IPR043502">
    <property type="entry name" value="DNA/RNA_pol_sf"/>
</dbReference>